<reference evidence="2 3" key="1">
    <citation type="journal article" date="2014" name="BMC Genomics">
        <title>Comparative genome sequencing reveals chemotype-specific gene clusters in the toxigenic black mold Stachybotrys.</title>
        <authorList>
            <person name="Semeiks J."/>
            <person name="Borek D."/>
            <person name="Otwinowski Z."/>
            <person name="Grishin N.V."/>
        </authorList>
    </citation>
    <scope>NUCLEOTIDE SEQUENCE [LARGE SCALE GENOMIC DNA]</scope>
    <source>
        <strain evidence="2 3">IBT 40285</strain>
    </source>
</reference>
<keyword evidence="3" id="KW-1185">Reference proteome</keyword>
<name>A0A084QBU3_STAC4</name>
<feature type="compositionally biased region" description="Gly residues" evidence="1">
    <location>
        <begin position="44"/>
        <end position="54"/>
    </location>
</feature>
<dbReference type="AlphaFoldDB" id="A0A084QBU3"/>
<evidence type="ECO:0000313" key="3">
    <source>
        <dbReference type="Proteomes" id="UP000028524"/>
    </source>
</evidence>
<organism evidence="2 3">
    <name type="scientific">Stachybotrys chlorohalonatus (strain IBT 40285)</name>
    <dbReference type="NCBI Taxonomy" id="1283841"/>
    <lineage>
        <taxon>Eukaryota</taxon>
        <taxon>Fungi</taxon>
        <taxon>Dikarya</taxon>
        <taxon>Ascomycota</taxon>
        <taxon>Pezizomycotina</taxon>
        <taxon>Sordariomycetes</taxon>
        <taxon>Hypocreomycetidae</taxon>
        <taxon>Hypocreales</taxon>
        <taxon>Stachybotryaceae</taxon>
        <taxon>Stachybotrys</taxon>
    </lineage>
</organism>
<dbReference type="InParanoid" id="A0A084QBU3"/>
<protein>
    <submittedName>
        <fullName evidence="2">Uncharacterized protein</fullName>
    </submittedName>
</protein>
<sequence>MGARTTSILVQESLMLENARPSTNPCDSRTRADYTKGANPEAGFGEGFGHGESGGLNLRPDRGESPQDVKFYRPAHDTYHAGSPIPRLGQLSHRQATRNDSKLSSSDTAQVLSSEPTHRDTAAPYAIET</sequence>
<gene>
    <name evidence="2" type="ORF">S40285_10125</name>
</gene>
<dbReference type="EMBL" id="KL660856">
    <property type="protein sequence ID" value="KFA61428.1"/>
    <property type="molecule type" value="Genomic_DNA"/>
</dbReference>
<feature type="compositionally biased region" description="Polar residues" evidence="1">
    <location>
        <begin position="102"/>
        <end position="115"/>
    </location>
</feature>
<proteinExistence type="predicted"/>
<feature type="region of interest" description="Disordered" evidence="1">
    <location>
        <begin position="18"/>
        <end position="129"/>
    </location>
</feature>
<dbReference type="Proteomes" id="UP000028524">
    <property type="component" value="Unassembled WGS sequence"/>
</dbReference>
<accession>A0A084QBU3</accession>
<evidence type="ECO:0000256" key="1">
    <source>
        <dbReference type="SAM" id="MobiDB-lite"/>
    </source>
</evidence>
<feature type="compositionally biased region" description="Basic and acidic residues" evidence="1">
    <location>
        <begin position="59"/>
        <end position="79"/>
    </location>
</feature>
<dbReference type="HOGENOM" id="CLU_1950216_0_0_1"/>
<evidence type="ECO:0000313" key="2">
    <source>
        <dbReference type="EMBL" id="KFA61428.1"/>
    </source>
</evidence>